<gene>
    <name evidence="3" type="ordered locus">Arcve_1870</name>
</gene>
<evidence type="ECO:0000313" key="4">
    <source>
        <dbReference type="Proteomes" id="UP000008136"/>
    </source>
</evidence>
<dbReference type="Pfam" id="PF14285">
    <property type="entry name" value="DUF4367"/>
    <property type="match status" value="1"/>
</dbReference>
<dbReference type="eggNOG" id="arCOG02470">
    <property type="taxonomic scope" value="Archaea"/>
</dbReference>
<dbReference type="PROSITE" id="PS51257">
    <property type="entry name" value="PROKAR_LIPOPROTEIN"/>
    <property type="match status" value="1"/>
</dbReference>
<dbReference type="HOGENOM" id="CLU_040882_2_0_2"/>
<protein>
    <submittedName>
        <fullName evidence="3">Outer membrane lipoprotein carrier protein LolA</fullName>
    </submittedName>
</protein>
<dbReference type="STRING" id="693661.Arcve_1870"/>
<feature type="domain" description="DUF4367" evidence="1">
    <location>
        <begin position="243"/>
        <end position="331"/>
    </location>
</feature>
<name>F2KRC9_ARCVS</name>
<evidence type="ECO:0000313" key="3">
    <source>
        <dbReference type="EMBL" id="AEA47863.1"/>
    </source>
</evidence>
<dbReference type="EMBL" id="CP002588">
    <property type="protein sequence ID" value="AEA47863.1"/>
    <property type="molecule type" value="Genomic_DNA"/>
</dbReference>
<evidence type="ECO:0000259" key="1">
    <source>
        <dbReference type="Pfam" id="PF14285"/>
    </source>
</evidence>
<evidence type="ECO:0000259" key="2">
    <source>
        <dbReference type="Pfam" id="PF17131"/>
    </source>
</evidence>
<accession>F2KRC9</accession>
<dbReference type="Pfam" id="PF17131">
    <property type="entry name" value="LolA_like"/>
    <property type="match status" value="1"/>
</dbReference>
<dbReference type="RefSeq" id="WP_013684519.1">
    <property type="nucleotide sequence ID" value="NC_015320.1"/>
</dbReference>
<keyword evidence="4" id="KW-1185">Reference proteome</keyword>
<reference evidence="3 4" key="1">
    <citation type="submission" date="2011-03" db="EMBL/GenBank/DDBJ databases">
        <title>The complete genome of Archaeoglobus veneficus SNP6.</title>
        <authorList>
            <consortium name="US DOE Joint Genome Institute (JGI-PGF)"/>
            <person name="Lucas S."/>
            <person name="Copeland A."/>
            <person name="Lapidus A."/>
            <person name="Bruce D."/>
            <person name="Goodwin L."/>
            <person name="Pitluck S."/>
            <person name="Kyrpides N."/>
            <person name="Mavromatis K."/>
            <person name="Pagani I."/>
            <person name="Ivanova N."/>
            <person name="Mikhailova N."/>
            <person name="Lu M."/>
            <person name="Detter J.C."/>
            <person name="Tapia R."/>
            <person name="Han C."/>
            <person name="Land M."/>
            <person name="Hauser L."/>
            <person name="Markowitz V."/>
            <person name="Cheng J.-F."/>
            <person name="Hugenholtz P."/>
            <person name="Woyke T."/>
            <person name="Wu D."/>
            <person name="Spring S."/>
            <person name="Brambilla E."/>
            <person name="Klenk H.-P."/>
            <person name="Eisen J.A."/>
        </authorList>
    </citation>
    <scope>NUCLEOTIDE SEQUENCE [LARGE SCALE GENOMIC DNA]</scope>
    <source>
        <strain>SNP6</strain>
    </source>
</reference>
<dbReference type="AlphaFoldDB" id="F2KRC9"/>
<dbReference type="CDD" id="cd16329">
    <property type="entry name" value="LolA_like"/>
    <property type="match status" value="1"/>
</dbReference>
<proteinExistence type="predicted"/>
<dbReference type="PANTHER" id="PTHR37507">
    <property type="entry name" value="SPORULATION PROTEIN YDCC"/>
    <property type="match status" value="1"/>
</dbReference>
<dbReference type="SUPFAM" id="SSF89392">
    <property type="entry name" value="Prokaryotic lipoproteins and lipoprotein localization factors"/>
    <property type="match status" value="1"/>
</dbReference>
<dbReference type="InterPro" id="IPR033399">
    <property type="entry name" value="TP_0789-like"/>
</dbReference>
<dbReference type="InterPro" id="IPR029046">
    <property type="entry name" value="LolA/LolB/LppX"/>
</dbReference>
<dbReference type="InterPro" id="IPR025377">
    <property type="entry name" value="DUF4367"/>
</dbReference>
<dbReference type="KEGG" id="ave:Arcve_1870"/>
<dbReference type="InterPro" id="IPR052944">
    <property type="entry name" value="Sporulation_related"/>
</dbReference>
<sequence>MGRIKWAVAVLLLATLLVGCTQMSAEEIAKKVEEKYNQLEDFRGVQRIVVETNGVKHTQEYEFAFKKPNKVRMYNKEQGLLIVSNGKTMWSYDEKNNEVFVMELKQPEVSPDYGKLVKNMMEYYDVELLGSEKVLGRDCYVLKLTPKEGSEFAEFASTQKMWIDKEYWYPLKTEMKGKDMSMTMEYTEIEFNTGVSDDVFEFTPPEGAKIKTPEDLGIREFSSVEEAQQAVDFEILEPSYTAGYELRTVTVIKDSVSMQYVNGQDIMFIREVVADKLPEMQNAEKVKVGDTEGTYIELYGSGMLTFRKGDIVVTITGKLDKEELIKIAESME</sequence>
<dbReference type="PANTHER" id="PTHR37507:SF2">
    <property type="entry name" value="SPORULATION PROTEIN YDCC"/>
    <property type="match status" value="1"/>
</dbReference>
<dbReference type="Proteomes" id="UP000008136">
    <property type="component" value="Chromosome"/>
</dbReference>
<dbReference type="Gene3D" id="2.50.20.10">
    <property type="entry name" value="Lipoprotein localisation LolA/LolB/LppX"/>
    <property type="match status" value="1"/>
</dbReference>
<feature type="domain" description="Uncharacterized protein TP-0789" evidence="2">
    <location>
        <begin position="76"/>
        <end position="178"/>
    </location>
</feature>
<dbReference type="GeneID" id="10395001"/>
<organism evidence="3 4">
    <name type="scientific">Archaeoglobus veneficus (strain DSM 11195 / SNP6)</name>
    <dbReference type="NCBI Taxonomy" id="693661"/>
    <lineage>
        <taxon>Archaea</taxon>
        <taxon>Methanobacteriati</taxon>
        <taxon>Methanobacteriota</taxon>
        <taxon>Archaeoglobi</taxon>
        <taxon>Archaeoglobales</taxon>
        <taxon>Archaeoglobaceae</taxon>
        <taxon>Archaeoglobus</taxon>
    </lineage>
</organism>
<keyword evidence="3" id="KW-0449">Lipoprotein</keyword>
<dbReference type="OrthoDB" id="137725at2157"/>